<dbReference type="EMBL" id="OR769223">
    <property type="protein sequence ID" value="WQJ53589.1"/>
    <property type="molecule type" value="Genomic_DNA"/>
</dbReference>
<keyword evidence="2" id="KW-1185">Reference proteome</keyword>
<proteinExistence type="predicted"/>
<accession>A0ABZ0Z311</accession>
<evidence type="ECO:0000313" key="2">
    <source>
        <dbReference type="Proteomes" id="UP001358193"/>
    </source>
</evidence>
<reference evidence="1 2" key="1">
    <citation type="submission" date="2023-11" db="EMBL/GenBank/DDBJ databases">
        <authorList>
            <person name="Cook R."/>
            <person name="Crisci M."/>
            <person name="Pye H."/>
            <person name="Adriaenssens E."/>
            <person name="Santini J."/>
        </authorList>
    </citation>
    <scope>NUCLEOTIDE SEQUENCE [LARGE SCALE GENOMIC DNA]</scope>
    <source>
        <strain evidence="1">Lak_Megaphage_Sonny</strain>
    </source>
</reference>
<organism evidence="1 2">
    <name type="scientific">phage Lak_Megaphage_Sonny</name>
    <dbReference type="NCBI Taxonomy" id="3109229"/>
    <lineage>
        <taxon>Viruses</taxon>
        <taxon>Duplodnaviria</taxon>
        <taxon>Heunggongvirae</taxon>
        <taxon>Uroviricota</taxon>
        <taxon>Caudoviricetes</taxon>
        <taxon>Caudoviricetes code 15 clade</taxon>
    </lineage>
</organism>
<evidence type="ECO:0000313" key="1">
    <source>
        <dbReference type="EMBL" id="WQJ53589.1"/>
    </source>
</evidence>
<protein>
    <submittedName>
        <fullName evidence="1">Uncharacterized protein</fullName>
    </submittedName>
</protein>
<dbReference type="Proteomes" id="UP001358193">
    <property type="component" value="Segment"/>
</dbReference>
<name>A0ABZ0Z311_9CAUD</name>
<sequence length="145" mass="17274">MISKSEIIKKYKKNYKPSFLLAWARFLTYDELVKTENTEPLEKRHMLENATEWNKLVIPYKEENVINALCIELSSAIKALNGPSAISALLYYDDILVWLKILENNNIYPLSLKKSYSEKAKQRLYKDIMEFYKKISDYYQFHLFD</sequence>